<accession>A0AAV6W9R7</accession>
<reference evidence="2" key="1">
    <citation type="submission" date="2019-10" db="EMBL/GenBank/DDBJ databases">
        <authorList>
            <person name="Zhang R."/>
            <person name="Pan Y."/>
            <person name="Wang J."/>
            <person name="Ma R."/>
            <person name="Yu S."/>
        </authorList>
    </citation>
    <scope>NUCLEOTIDE SEQUENCE</scope>
    <source>
        <strain evidence="2">LA-IB0</strain>
        <tissue evidence="2">Leaf</tissue>
    </source>
</reference>
<evidence type="ECO:0000313" key="3">
    <source>
        <dbReference type="Proteomes" id="UP000826271"/>
    </source>
</evidence>
<organism evidence="2 3">
    <name type="scientific">Buddleja alternifolia</name>
    <dbReference type="NCBI Taxonomy" id="168488"/>
    <lineage>
        <taxon>Eukaryota</taxon>
        <taxon>Viridiplantae</taxon>
        <taxon>Streptophyta</taxon>
        <taxon>Embryophyta</taxon>
        <taxon>Tracheophyta</taxon>
        <taxon>Spermatophyta</taxon>
        <taxon>Magnoliopsida</taxon>
        <taxon>eudicotyledons</taxon>
        <taxon>Gunneridae</taxon>
        <taxon>Pentapetalae</taxon>
        <taxon>asterids</taxon>
        <taxon>lamiids</taxon>
        <taxon>Lamiales</taxon>
        <taxon>Scrophulariaceae</taxon>
        <taxon>Buddlejeae</taxon>
        <taxon>Buddleja</taxon>
    </lineage>
</organism>
<feature type="region of interest" description="Disordered" evidence="1">
    <location>
        <begin position="19"/>
        <end position="41"/>
    </location>
</feature>
<comment type="caution">
    <text evidence="2">The sequence shown here is derived from an EMBL/GenBank/DDBJ whole genome shotgun (WGS) entry which is preliminary data.</text>
</comment>
<dbReference type="AlphaFoldDB" id="A0AAV6W9R7"/>
<evidence type="ECO:0000256" key="1">
    <source>
        <dbReference type="SAM" id="MobiDB-lite"/>
    </source>
</evidence>
<name>A0AAV6W9R7_9LAMI</name>
<proteinExistence type="predicted"/>
<dbReference type="PANTHER" id="PTHR35318">
    <property type="entry name" value="BNAA10G08410D PROTEIN"/>
    <property type="match status" value="1"/>
</dbReference>
<evidence type="ECO:0000313" key="2">
    <source>
        <dbReference type="EMBL" id="KAG8364621.1"/>
    </source>
</evidence>
<sequence>MKFFSEMKLCWGGAVVSPAAAEGNSDSHSTSKRPIKVKSTGKINMQWQPKLHVISEDTPMLEVGNGGVAGFDDKKRSLKVKPKSTAKAAPPLSHREDYWKGSYTMALPAFSPTPLLF</sequence>
<dbReference type="Proteomes" id="UP000826271">
    <property type="component" value="Unassembled WGS sequence"/>
</dbReference>
<keyword evidence="3" id="KW-1185">Reference proteome</keyword>
<dbReference type="EMBL" id="WHWC01000018">
    <property type="protein sequence ID" value="KAG8364621.1"/>
    <property type="molecule type" value="Genomic_DNA"/>
</dbReference>
<dbReference type="PANTHER" id="PTHR35318:SF8">
    <property type="match status" value="1"/>
</dbReference>
<gene>
    <name evidence="2" type="ORF">BUALT_Bualt18G0016500</name>
</gene>
<protein>
    <submittedName>
        <fullName evidence="2">Uncharacterized protein</fullName>
    </submittedName>
</protein>